<dbReference type="STRING" id="27342.A0A0H2SQ28"/>
<sequence length="532" mass="57078">MRFTLYSSEAGAAGNVVASRLSENPNFSVLVVEAGVTNEGVVPIAVPFLAPTNQPMTAVTWNYTTVPQSNLDGRILTYPRDFLVYTRGSNEGYDQWANLIGDDSWAWRNLEPFYLKSSRLVPPVDGRNTSGLVDPRAHGDGPIEISLIGMPTELTKLMLETSLNSTSEFPFTVDINGGNGVGIGAPQSTVGGGQRSSSATAYLEPILTRKNVDVLIQTTVTRLITTGSSEGKPVFSKVEMATNSTSKRVTVTARKEIVLSAGAIGTPQILMLSGIGDRSSLEAIGIKSRLHLPDVGQNLVDHPIIASFFNVTSNKTSDDIFRNSTLFNADLAQWTAHKDGIFANLPSSGAGFLRLPDNATIFTNFSDPTAGPKSPHFEIIFSDYFNPDGIVPRPATGSYMTISVAVLSPLSRGSVTLNSSDPFAFPNIDPNFLSSPFDQFVAVEAIKSIRRFVTAPPWTGFVSGQFGNVGSAQTDDEILAEIRQVTRTIFHPTCTARMSPKDAKWGVVDPELLVKGAVGLRVVDASVFPASP</sequence>
<dbReference type="PIRSF" id="PIRSF000137">
    <property type="entry name" value="Alcohol_oxidase"/>
    <property type="match status" value="1"/>
</dbReference>
<evidence type="ECO:0000256" key="1">
    <source>
        <dbReference type="ARBA" id="ARBA00001974"/>
    </source>
</evidence>
<dbReference type="Pfam" id="PF00732">
    <property type="entry name" value="GMC_oxred_N"/>
    <property type="match status" value="1"/>
</dbReference>
<dbReference type="AlphaFoldDB" id="A0A0H2SQ28"/>
<dbReference type="InParanoid" id="A0A0H2SQ28"/>
<dbReference type="Gene3D" id="3.50.50.60">
    <property type="entry name" value="FAD/NAD(P)-binding domain"/>
    <property type="match status" value="1"/>
</dbReference>
<comment type="cofactor">
    <cofactor evidence="1 5">
        <name>FAD</name>
        <dbReference type="ChEBI" id="CHEBI:57692"/>
    </cofactor>
</comment>
<dbReference type="InterPro" id="IPR036188">
    <property type="entry name" value="FAD/NAD-bd_sf"/>
</dbReference>
<dbReference type="GO" id="GO:0016614">
    <property type="term" value="F:oxidoreductase activity, acting on CH-OH group of donors"/>
    <property type="evidence" value="ECO:0007669"/>
    <property type="project" value="InterPro"/>
</dbReference>
<name>A0A0H2SQ28_9AGAM</name>
<evidence type="ECO:0000256" key="2">
    <source>
        <dbReference type="ARBA" id="ARBA00010790"/>
    </source>
</evidence>
<evidence type="ECO:0000256" key="4">
    <source>
        <dbReference type="ARBA" id="ARBA00022827"/>
    </source>
</evidence>
<dbReference type="InterPro" id="IPR007867">
    <property type="entry name" value="GMC_OxRtase_C"/>
</dbReference>
<dbReference type="InterPro" id="IPR012132">
    <property type="entry name" value="GMC_OxRdtase"/>
</dbReference>
<dbReference type="SUPFAM" id="SSF54373">
    <property type="entry name" value="FAD-linked reductases, C-terminal domain"/>
    <property type="match status" value="1"/>
</dbReference>
<dbReference type="PANTHER" id="PTHR11552:SF147">
    <property type="entry name" value="CHOLINE DEHYDROGENASE, MITOCHONDRIAL"/>
    <property type="match status" value="1"/>
</dbReference>
<dbReference type="Pfam" id="PF05199">
    <property type="entry name" value="GMC_oxred_C"/>
    <property type="match status" value="1"/>
</dbReference>
<dbReference type="Proteomes" id="UP000053477">
    <property type="component" value="Unassembled WGS sequence"/>
</dbReference>
<organism evidence="7 8">
    <name type="scientific">Schizopora paradoxa</name>
    <dbReference type="NCBI Taxonomy" id="27342"/>
    <lineage>
        <taxon>Eukaryota</taxon>
        <taxon>Fungi</taxon>
        <taxon>Dikarya</taxon>
        <taxon>Basidiomycota</taxon>
        <taxon>Agaricomycotina</taxon>
        <taxon>Agaricomycetes</taxon>
        <taxon>Hymenochaetales</taxon>
        <taxon>Schizoporaceae</taxon>
        <taxon>Schizopora</taxon>
    </lineage>
</organism>
<evidence type="ECO:0000256" key="5">
    <source>
        <dbReference type="PIRSR" id="PIRSR000137-2"/>
    </source>
</evidence>
<dbReference type="InterPro" id="IPR000172">
    <property type="entry name" value="GMC_OxRdtase_N"/>
</dbReference>
<keyword evidence="3" id="KW-0285">Flavoprotein</keyword>
<gene>
    <name evidence="7" type="ORF">SCHPADRAFT_912791</name>
</gene>
<accession>A0A0H2SQ28</accession>
<evidence type="ECO:0000259" key="6">
    <source>
        <dbReference type="PROSITE" id="PS00624"/>
    </source>
</evidence>
<dbReference type="Gene3D" id="3.30.560.10">
    <property type="entry name" value="Glucose Oxidase, domain 3"/>
    <property type="match status" value="1"/>
</dbReference>
<dbReference type="GO" id="GO:0050660">
    <property type="term" value="F:flavin adenine dinucleotide binding"/>
    <property type="evidence" value="ECO:0007669"/>
    <property type="project" value="InterPro"/>
</dbReference>
<protein>
    <submittedName>
        <fullName evidence="7">Aryl-alcohol-oxidase from pleurotus Eryingii</fullName>
    </submittedName>
</protein>
<dbReference type="PANTHER" id="PTHR11552">
    <property type="entry name" value="GLUCOSE-METHANOL-CHOLINE GMC OXIDOREDUCTASE"/>
    <property type="match status" value="1"/>
</dbReference>
<keyword evidence="4 5" id="KW-0274">FAD</keyword>
<reference evidence="7 8" key="1">
    <citation type="submission" date="2015-04" db="EMBL/GenBank/DDBJ databases">
        <title>Complete genome sequence of Schizopora paradoxa KUC8140, a cosmopolitan wood degrader in East Asia.</title>
        <authorList>
            <consortium name="DOE Joint Genome Institute"/>
            <person name="Min B."/>
            <person name="Park H."/>
            <person name="Jang Y."/>
            <person name="Kim J.-J."/>
            <person name="Kim K.H."/>
            <person name="Pangilinan J."/>
            <person name="Lipzen A."/>
            <person name="Riley R."/>
            <person name="Grigoriev I.V."/>
            <person name="Spatafora J.W."/>
            <person name="Choi I.-G."/>
        </authorList>
    </citation>
    <scope>NUCLEOTIDE SEQUENCE [LARGE SCALE GENOMIC DNA]</scope>
    <source>
        <strain evidence="7 8">KUC8140</strain>
    </source>
</reference>
<keyword evidence="8" id="KW-1185">Reference proteome</keyword>
<comment type="similarity">
    <text evidence="2">Belongs to the GMC oxidoreductase family.</text>
</comment>
<evidence type="ECO:0000256" key="3">
    <source>
        <dbReference type="ARBA" id="ARBA00022630"/>
    </source>
</evidence>
<dbReference type="SUPFAM" id="SSF51905">
    <property type="entry name" value="FAD/NAD(P)-binding domain"/>
    <property type="match status" value="1"/>
</dbReference>
<evidence type="ECO:0000313" key="7">
    <source>
        <dbReference type="EMBL" id="KLO19171.1"/>
    </source>
</evidence>
<feature type="domain" description="Glucose-methanol-choline oxidoreductase N-terminal" evidence="6">
    <location>
        <begin position="262"/>
        <end position="276"/>
    </location>
</feature>
<dbReference type="PROSITE" id="PS00624">
    <property type="entry name" value="GMC_OXRED_2"/>
    <property type="match status" value="1"/>
</dbReference>
<dbReference type="EMBL" id="KQ085888">
    <property type="protein sequence ID" value="KLO19171.1"/>
    <property type="molecule type" value="Genomic_DNA"/>
</dbReference>
<proteinExistence type="inferred from homology"/>
<evidence type="ECO:0000313" key="8">
    <source>
        <dbReference type="Proteomes" id="UP000053477"/>
    </source>
</evidence>
<feature type="binding site" evidence="5">
    <location>
        <position position="220"/>
    </location>
    <ligand>
        <name>FAD</name>
        <dbReference type="ChEBI" id="CHEBI:57692"/>
    </ligand>
</feature>
<dbReference type="OrthoDB" id="269227at2759"/>